<feature type="domain" description="AB hydrolase-1" evidence="4">
    <location>
        <begin position="41"/>
        <end position="275"/>
    </location>
</feature>
<dbReference type="PANTHER" id="PTHR42916:SF1">
    <property type="entry name" value="PROTEIN PHYLLO, CHLOROPLASTIC"/>
    <property type="match status" value="1"/>
</dbReference>
<evidence type="ECO:0000256" key="1">
    <source>
        <dbReference type="ARBA" id="ARBA00022428"/>
    </source>
</evidence>
<evidence type="ECO:0000313" key="6">
    <source>
        <dbReference type="Proteomes" id="UP001564408"/>
    </source>
</evidence>
<comment type="caution">
    <text evidence="5">The sequence shown here is derived from an EMBL/GenBank/DDBJ whole genome shotgun (WGS) entry which is preliminary data.</text>
</comment>
<reference evidence="5 6" key="1">
    <citation type="submission" date="2024-05" db="EMBL/GenBank/DDBJ databases">
        <title>Genome Sequence and Characterization of the New Strain Purple Sulfur Bacterium of Genus Thioalkalicoccus.</title>
        <authorList>
            <person name="Bryantseva I.A."/>
            <person name="Kyndt J.A."/>
            <person name="Imhoff J.F."/>
        </authorList>
    </citation>
    <scope>NUCLEOTIDE SEQUENCE [LARGE SCALE GENOMIC DNA]</scope>
    <source>
        <strain evidence="5 6">Um2</strain>
    </source>
</reference>
<comment type="pathway">
    <text evidence="3">Quinol/quinone metabolism; 1,4-dihydroxy-2-naphthoate biosynthesis; 1,4-dihydroxy-2-naphthoate from chorismate: step 3/7.</text>
</comment>
<sequence>MSNKEESGRGADPACADAGTSVVAVGGYRFHYRETGDRDAPPVLLLHGFLGGLDEFDALAARLGPRFRCVTLDLPGHGRTQVDGSVAAYRMAATARGVIGLLTVLGIESCPLVGYSMGGRLALYLAVRFPTRFDRLVLVSASAGLAVGRERRLRVASDERLAQVLEADGLDAFLSDWYRNPLFGTLSTHRDFAEILARRRRNDAQELARSLRHLGIGRQPSLWRYLKSLPMPCLLLVGAGDPKFVRINREMARSIPEVRLEVLAGCGHALHLEDPAACAERLARFLADAARSGRPPE</sequence>
<proteinExistence type="inferred from homology"/>
<gene>
    <name evidence="3 5" type="primary">menH</name>
    <name evidence="5" type="ORF">ABC977_01765</name>
</gene>
<evidence type="ECO:0000256" key="3">
    <source>
        <dbReference type="HAMAP-Rule" id="MF_01660"/>
    </source>
</evidence>
<comment type="function">
    <text evidence="3">Catalyzes a proton abstraction reaction that results in 2,5-elimination of pyruvate from 2-succinyl-5-enolpyruvyl-6-hydroxy-3-cyclohexene-1-carboxylate (SEPHCHC) and the formation of 2-succinyl-6-hydroxy-2,4-cyclohexadiene-1-carboxylate (SHCHC).</text>
</comment>
<dbReference type="InterPro" id="IPR022485">
    <property type="entry name" value="SHCHC_synthase_MenH"/>
</dbReference>
<evidence type="ECO:0000259" key="4">
    <source>
        <dbReference type="Pfam" id="PF00561"/>
    </source>
</evidence>
<organism evidence="5 6">
    <name type="scientific">Thioalkalicoccus limnaeus</name>
    <dbReference type="NCBI Taxonomy" id="120681"/>
    <lineage>
        <taxon>Bacteria</taxon>
        <taxon>Pseudomonadati</taxon>
        <taxon>Pseudomonadota</taxon>
        <taxon>Gammaproteobacteria</taxon>
        <taxon>Chromatiales</taxon>
        <taxon>Chromatiaceae</taxon>
        <taxon>Thioalkalicoccus</taxon>
    </lineage>
</organism>
<comment type="similarity">
    <text evidence="3">Belongs to the AB hydrolase superfamily. MenH family.</text>
</comment>
<dbReference type="InterPro" id="IPR029058">
    <property type="entry name" value="AB_hydrolase_fold"/>
</dbReference>
<evidence type="ECO:0000313" key="5">
    <source>
        <dbReference type="EMBL" id="MEY6431132.1"/>
    </source>
</evidence>
<comment type="catalytic activity">
    <reaction evidence="3">
        <text>5-enolpyruvoyl-6-hydroxy-2-succinyl-cyclohex-3-ene-1-carboxylate = (1R,6R)-6-hydroxy-2-succinyl-cyclohexa-2,4-diene-1-carboxylate + pyruvate</text>
        <dbReference type="Rhea" id="RHEA:25597"/>
        <dbReference type="ChEBI" id="CHEBI:15361"/>
        <dbReference type="ChEBI" id="CHEBI:58689"/>
        <dbReference type="ChEBI" id="CHEBI:58818"/>
        <dbReference type="EC" id="4.2.99.20"/>
    </reaction>
</comment>
<dbReference type="Pfam" id="PF00561">
    <property type="entry name" value="Abhydrolase_1"/>
    <property type="match status" value="1"/>
</dbReference>
<comment type="subunit">
    <text evidence="3">Monomer.</text>
</comment>
<keyword evidence="6" id="KW-1185">Reference proteome</keyword>
<dbReference type="Proteomes" id="UP001564408">
    <property type="component" value="Unassembled WGS sequence"/>
</dbReference>
<protein>
    <recommendedName>
        <fullName evidence="3">Putative 2-succinyl-6-hydroxy-2,4-cyclohexadiene-1-carboxylate synthase</fullName>
        <shortName evidence="3">SHCHC synthase</shortName>
        <ecNumber evidence="3">4.2.99.20</ecNumber>
    </recommendedName>
</protein>
<dbReference type="SUPFAM" id="SSF53474">
    <property type="entry name" value="alpha/beta-Hydrolases"/>
    <property type="match status" value="1"/>
</dbReference>
<dbReference type="Gene3D" id="3.40.50.1820">
    <property type="entry name" value="alpha/beta hydrolase"/>
    <property type="match status" value="1"/>
</dbReference>
<dbReference type="InterPro" id="IPR000073">
    <property type="entry name" value="AB_hydrolase_1"/>
</dbReference>
<comment type="pathway">
    <text evidence="3">Quinol/quinone metabolism; menaquinone biosynthesis.</text>
</comment>
<dbReference type="PRINTS" id="PR00111">
    <property type="entry name" value="ABHYDROLASE"/>
</dbReference>
<dbReference type="PANTHER" id="PTHR42916">
    <property type="entry name" value="2-SUCCINYL-5-ENOLPYRUVYL-6-HYDROXY-3-CYCLOHEXENE-1-CARBOXYLATE SYNTHASE"/>
    <property type="match status" value="1"/>
</dbReference>
<dbReference type="RefSeq" id="WP_369665518.1">
    <property type="nucleotide sequence ID" value="NZ_JBDKXB010000002.1"/>
</dbReference>
<dbReference type="HAMAP" id="MF_01660">
    <property type="entry name" value="MenH"/>
    <property type="match status" value="1"/>
</dbReference>
<dbReference type="NCBIfam" id="TIGR03695">
    <property type="entry name" value="menH_SHCHC"/>
    <property type="match status" value="1"/>
</dbReference>
<dbReference type="GO" id="GO:0070205">
    <property type="term" value="F:2-succinyl-6-hydroxy-2,4-cyclohexadiene-1-carboxylate synthase activity"/>
    <property type="evidence" value="ECO:0007669"/>
    <property type="project" value="UniProtKB-EC"/>
</dbReference>
<name>A0ABV4B9S6_9GAMM</name>
<dbReference type="EC" id="4.2.99.20" evidence="3"/>
<keyword evidence="1 3" id="KW-0474">Menaquinone biosynthesis</keyword>
<accession>A0ABV4B9S6</accession>
<keyword evidence="2 3" id="KW-0456">Lyase</keyword>
<evidence type="ECO:0000256" key="2">
    <source>
        <dbReference type="ARBA" id="ARBA00023239"/>
    </source>
</evidence>
<dbReference type="EMBL" id="JBDKXB010000002">
    <property type="protein sequence ID" value="MEY6431132.1"/>
    <property type="molecule type" value="Genomic_DNA"/>
</dbReference>